<keyword evidence="2" id="KW-1185">Reference proteome</keyword>
<organism evidence="1 2">
    <name type="scientific">Methylobacterium iners</name>
    <dbReference type="NCBI Taxonomy" id="418707"/>
    <lineage>
        <taxon>Bacteria</taxon>
        <taxon>Pseudomonadati</taxon>
        <taxon>Pseudomonadota</taxon>
        <taxon>Alphaproteobacteria</taxon>
        <taxon>Hyphomicrobiales</taxon>
        <taxon>Methylobacteriaceae</taxon>
        <taxon>Methylobacterium</taxon>
    </lineage>
</organism>
<dbReference type="Proteomes" id="UP001055125">
    <property type="component" value="Unassembled WGS sequence"/>
</dbReference>
<comment type="caution">
    <text evidence="1">The sequence shown here is derived from an EMBL/GenBank/DDBJ whole genome shotgun (WGS) entry which is preliminary data.</text>
</comment>
<evidence type="ECO:0000313" key="1">
    <source>
        <dbReference type="EMBL" id="GJD93720.1"/>
    </source>
</evidence>
<reference evidence="1" key="1">
    <citation type="journal article" date="2021" name="Front. Microbiol.">
        <title>Comprehensive Comparative Genomics and Phenotyping of Methylobacterium Species.</title>
        <authorList>
            <person name="Alessa O."/>
            <person name="Ogura Y."/>
            <person name="Fujitani Y."/>
            <person name="Takami H."/>
            <person name="Hayashi T."/>
            <person name="Sahin N."/>
            <person name="Tani A."/>
        </authorList>
    </citation>
    <scope>NUCLEOTIDE SEQUENCE</scope>
    <source>
        <strain evidence="1">DSM 19015</strain>
    </source>
</reference>
<reference evidence="1" key="2">
    <citation type="submission" date="2021-08" db="EMBL/GenBank/DDBJ databases">
        <authorList>
            <person name="Tani A."/>
            <person name="Ola A."/>
            <person name="Ogura Y."/>
            <person name="Katsura K."/>
            <person name="Hayashi T."/>
        </authorList>
    </citation>
    <scope>NUCLEOTIDE SEQUENCE</scope>
    <source>
        <strain evidence="1">DSM 19015</strain>
    </source>
</reference>
<sequence>MRAAVVLALAWLQAGDLRAEPAARDLTIELGGDLLTHGGVVVVYPIPTSTAAGESGPGAVRIDERYAEVQLRYPRGGTYAYRLRPVAGTADAKAHATEVLSIVGTDEEGRGPQMSAGFEKAYSSGGRVIRVPALAELSGADDATRTDARWGRTQGYKAVPPADRQSARALVSVVEYGPKPATLRCVAGGRRVQVCTVAQEEWTGLTAQWWRAIADQRLGRLEDHALRRCYDQAPDGSTCEPVPK</sequence>
<dbReference type="EMBL" id="BPQP01000013">
    <property type="protein sequence ID" value="GJD93720.1"/>
    <property type="molecule type" value="Genomic_DNA"/>
</dbReference>
<protein>
    <recommendedName>
        <fullName evidence="3">Secreted protein</fullName>
    </recommendedName>
</protein>
<gene>
    <name evidence="1" type="ORF">OCOJLMKI_0916</name>
</gene>
<evidence type="ECO:0000313" key="2">
    <source>
        <dbReference type="Proteomes" id="UP001055125"/>
    </source>
</evidence>
<proteinExistence type="predicted"/>
<evidence type="ECO:0008006" key="3">
    <source>
        <dbReference type="Google" id="ProtNLM"/>
    </source>
</evidence>
<name>A0ABQ4RW39_9HYPH</name>
<accession>A0ABQ4RW39</accession>